<name>A0A378JLS7_9GAMM</name>
<feature type="transmembrane region" description="Helical" evidence="6">
    <location>
        <begin position="46"/>
        <end position="67"/>
    </location>
</feature>
<comment type="subcellular location">
    <subcellularLocation>
        <location evidence="1">Endomembrane system</location>
        <topology evidence="1">Multi-pass membrane protein</topology>
    </subcellularLocation>
</comment>
<dbReference type="RefSeq" id="WP_115331271.1">
    <property type="nucleotide sequence ID" value="NZ_CAAAHP010000002.1"/>
</dbReference>
<dbReference type="EMBL" id="UGOD01000001">
    <property type="protein sequence ID" value="STX51648.1"/>
    <property type="molecule type" value="Genomic_DNA"/>
</dbReference>
<evidence type="ECO:0000313" key="7">
    <source>
        <dbReference type="EMBL" id="STX51648.1"/>
    </source>
</evidence>
<evidence type="ECO:0000313" key="8">
    <source>
        <dbReference type="Proteomes" id="UP000254794"/>
    </source>
</evidence>
<evidence type="ECO:0000256" key="4">
    <source>
        <dbReference type="ARBA" id="ARBA00023136"/>
    </source>
</evidence>
<sequence length="229" mass="24006">MQQKEHHQALRIGWLRAAVLGANDGIISTASLLMGMAAAHTADKGILVAGIAGLIAGAMSMATGEYVSVSSQADTEKSALQREKKELEENLPSEIEELTSIYINRGLEHRLAKEVVQQLMAKDALGTHVRDELGITEIASAQPLQAALFSAGSFTIGALLPLLTFLIVPRSYLIPAMSVMTIIFLALLGAIAAKIGGANIMLGALRVVVWGAIAMAISASIGLLLGIVI</sequence>
<keyword evidence="2 6" id="KW-0812">Transmembrane</keyword>
<reference evidence="7 8" key="1">
    <citation type="submission" date="2018-06" db="EMBL/GenBank/DDBJ databases">
        <authorList>
            <consortium name="Pathogen Informatics"/>
            <person name="Doyle S."/>
        </authorList>
    </citation>
    <scope>NUCLEOTIDE SEQUENCE [LARGE SCALE GENOMIC DNA]</scope>
    <source>
        <strain evidence="7 8">NCTC13316</strain>
    </source>
</reference>
<proteinExistence type="predicted"/>
<dbReference type="Pfam" id="PF01988">
    <property type="entry name" value="VIT1"/>
    <property type="match status" value="1"/>
</dbReference>
<feature type="transmembrane region" description="Helical" evidence="6">
    <location>
        <begin position="12"/>
        <end position="34"/>
    </location>
</feature>
<evidence type="ECO:0000256" key="5">
    <source>
        <dbReference type="SAM" id="Coils"/>
    </source>
</evidence>
<gene>
    <name evidence="7" type="ORF">NCTC13316_01744</name>
</gene>
<keyword evidence="5" id="KW-0175">Coiled coil</keyword>
<evidence type="ECO:0000256" key="3">
    <source>
        <dbReference type="ARBA" id="ARBA00022989"/>
    </source>
</evidence>
<evidence type="ECO:0000256" key="2">
    <source>
        <dbReference type="ARBA" id="ARBA00022692"/>
    </source>
</evidence>
<feature type="transmembrane region" description="Helical" evidence="6">
    <location>
        <begin position="174"/>
        <end position="195"/>
    </location>
</feature>
<dbReference type="OrthoDB" id="9789677at2"/>
<evidence type="ECO:0000256" key="1">
    <source>
        <dbReference type="ARBA" id="ARBA00004127"/>
    </source>
</evidence>
<keyword evidence="4 6" id="KW-0472">Membrane</keyword>
<dbReference type="GO" id="GO:0012505">
    <property type="term" value="C:endomembrane system"/>
    <property type="evidence" value="ECO:0007669"/>
    <property type="project" value="UniProtKB-SubCell"/>
</dbReference>
<keyword evidence="3 6" id="KW-1133">Transmembrane helix</keyword>
<organism evidence="7 8">
    <name type="scientific">Legionella busanensis</name>
    <dbReference type="NCBI Taxonomy" id="190655"/>
    <lineage>
        <taxon>Bacteria</taxon>
        <taxon>Pseudomonadati</taxon>
        <taxon>Pseudomonadota</taxon>
        <taxon>Gammaproteobacteria</taxon>
        <taxon>Legionellales</taxon>
        <taxon>Legionellaceae</taxon>
        <taxon>Legionella</taxon>
    </lineage>
</organism>
<dbReference type="Proteomes" id="UP000254794">
    <property type="component" value="Unassembled WGS sequence"/>
</dbReference>
<feature type="coiled-coil region" evidence="5">
    <location>
        <begin position="70"/>
        <end position="97"/>
    </location>
</feature>
<feature type="transmembrane region" description="Helical" evidence="6">
    <location>
        <begin position="207"/>
        <end position="228"/>
    </location>
</feature>
<keyword evidence="8" id="KW-1185">Reference proteome</keyword>
<feature type="transmembrane region" description="Helical" evidence="6">
    <location>
        <begin position="146"/>
        <end position="168"/>
    </location>
</feature>
<protein>
    <submittedName>
        <fullName evidence="7">Integral membrane protein</fullName>
    </submittedName>
</protein>
<accession>A0A378JLS7</accession>
<dbReference type="AlphaFoldDB" id="A0A378JLS7"/>
<dbReference type="CDD" id="cd02432">
    <property type="entry name" value="Nodulin-21_like_1"/>
    <property type="match status" value="1"/>
</dbReference>
<dbReference type="PANTHER" id="PTHR31851">
    <property type="entry name" value="FE(2+)/MN(2+) TRANSPORTER PCL1"/>
    <property type="match status" value="1"/>
</dbReference>
<dbReference type="GO" id="GO:0030026">
    <property type="term" value="P:intracellular manganese ion homeostasis"/>
    <property type="evidence" value="ECO:0007669"/>
    <property type="project" value="InterPro"/>
</dbReference>
<dbReference type="InterPro" id="IPR008217">
    <property type="entry name" value="Ccc1_fam"/>
</dbReference>
<dbReference type="GO" id="GO:0005384">
    <property type="term" value="F:manganese ion transmembrane transporter activity"/>
    <property type="evidence" value="ECO:0007669"/>
    <property type="project" value="InterPro"/>
</dbReference>
<evidence type="ECO:0000256" key="6">
    <source>
        <dbReference type="SAM" id="Phobius"/>
    </source>
</evidence>